<dbReference type="GO" id="GO:0003677">
    <property type="term" value="F:DNA binding"/>
    <property type="evidence" value="ECO:0007669"/>
    <property type="project" value="UniProtKB-KW"/>
</dbReference>
<gene>
    <name evidence="5" type="ORF">MQE35_09960</name>
</gene>
<dbReference type="PROSITE" id="PS00622">
    <property type="entry name" value="HTH_LUXR_1"/>
    <property type="match status" value="1"/>
</dbReference>
<evidence type="ECO:0000256" key="1">
    <source>
        <dbReference type="ARBA" id="ARBA00023015"/>
    </source>
</evidence>
<dbReference type="EMBL" id="CP094358">
    <property type="protein sequence ID" value="UOB16063.1"/>
    <property type="molecule type" value="Genomic_DNA"/>
</dbReference>
<feature type="domain" description="HTH luxR-type" evidence="4">
    <location>
        <begin position="127"/>
        <end position="189"/>
    </location>
</feature>
<sequence length="198" mass="22231">MSEELKIGIASENWFGKNAIKCLLQGLGADGFLFEVKTPDCLKNLLQRKPSFDALIIDHNLLKTENKEFLSRLNMMSATCQIIVLGPCPFCDTQNIKCLELSDNASIHRELGKILFGNNQKNLCKLPGAILTQRELEVLKLVAKGYTNKKVAQKLYISINTVISHRRHVMEKLGLTTLPGITIYALEHNLILADEILR</sequence>
<dbReference type="GO" id="GO:0006355">
    <property type="term" value="P:regulation of DNA-templated transcription"/>
    <property type="evidence" value="ECO:0007669"/>
    <property type="project" value="InterPro"/>
</dbReference>
<dbReference type="Proteomes" id="UP000831290">
    <property type="component" value="Chromosome"/>
</dbReference>
<evidence type="ECO:0000313" key="5">
    <source>
        <dbReference type="EMBL" id="UOB16063.1"/>
    </source>
</evidence>
<dbReference type="InterPro" id="IPR000792">
    <property type="entry name" value="Tscrpt_reg_LuxR_C"/>
</dbReference>
<dbReference type="Pfam" id="PF00196">
    <property type="entry name" value="GerE"/>
    <property type="match status" value="1"/>
</dbReference>
<dbReference type="PANTHER" id="PTHR44688">
    <property type="entry name" value="DNA-BINDING TRANSCRIPTIONAL ACTIVATOR DEVR_DOSR"/>
    <property type="match status" value="1"/>
</dbReference>
<dbReference type="PRINTS" id="PR00038">
    <property type="entry name" value="HTHLUXR"/>
</dbReference>
<keyword evidence="2" id="KW-0238">DNA-binding</keyword>
<dbReference type="KEGG" id="fbm:MQE35_09960"/>
<dbReference type="Gene3D" id="1.10.10.10">
    <property type="entry name" value="Winged helix-like DNA-binding domain superfamily/Winged helix DNA-binding domain"/>
    <property type="match status" value="1"/>
</dbReference>
<dbReference type="PANTHER" id="PTHR44688:SF16">
    <property type="entry name" value="DNA-BINDING TRANSCRIPTIONAL ACTIVATOR DEVR_DOSR"/>
    <property type="match status" value="1"/>
</dbReference>
<dbReference type="SMART" id="SM00421">
    <property type="entry name" value="HTH_LUXR"/>
    <property type="match status" value="1"/>
</dbReference>
<dbReference type="AlphaFoldDB" id="A0A9E6ZQJ1"/>
<evidence type="ECO:0000256" key="2">
    <source>
        <dbReference type="ARBA" id="ARBA00023125"/>
    </source>
</evidence>
<dbReference type="InterPro" id="IPR036388">
    <property type="entry name" value="WH-like_DNA-bd_sf"/>
</dbReference>
<dbReference type="CDD" id="cd06170">
    <property type="entry name" value="LuxR_C_like"/>
    <property type="match status" value="1"/>
</dbReference>
<evidence type="ECO:0000259" key="4">
    <source>
        <dbReference type="PROSITE" id="PS50043"/>
    </source>
</evidence>
<keyword evidence="6" id="KW-1185">Reference proteome</keyword>
<evidence type="ECO:0000313" key="6">
    <source>
        <dbReference type="Proteomes" id="UP000831290"/>
    </source>
</evidence>
<organism evidence="5 6">
    <name type="scientific">Abyssalbus ytuae</name>
    <dbReference type="NCBI Taxonomy" id="2926907"/>
    <lineage>
        <taxon>Bacteria</taxon>
        <taxon>Pseudomonadati</taxon>
        <taxon>Bacteroidota</taxon>
        <taxon>Flavobacteriia</taxon>
        <taxon>Flavobacteriales</taxon>
        <taxon>Flavobacteriaceae</taxon>
        <taxon>Abyssalbus</taxon>
    </lineage>
</organism>
<keyword evidence="3" id="KW-0804">Transcription</keyword>
<evidence type="ECO:0000256" key="3">
    <source>
        <dbReference type="ARBA" id="ARBA00023163"/>
    </source>
</evidence>
<keyword evidence="1" id="KW-0805">Transcription regulation</keyword>
<accession>A0A9E6ZQJ1</accession>
<protein>
    <submittedName>
        <fullName evidence="5">Helix-turn-helix transcriptional regulator</fullName>
    </submittedName>
</protein>
<dbReference type="RefSeq" id="WP_255841214.1">
    <property type="nucleotide sequence ID" value="NZ_CP094358.1"/>
</dbReference>
<dbReference type="InterPro" id="IPR016032">
    <property type="entry name" value="Sig_transdc_resp-reg_C-effctor"/>
</dbReference>
<name>A0A9E6ZQJ1_9FLAO</name>
<proteinExistence type="predicted"/>
<dbReference type="PROSITE" id="PS50043">
    <property type="entry name" value="HTH_LUXR_2"/>
    <property type="match status" value="1"/>
</dbReference>
<reference evidence="5" key="1">
    <citation type="submission" date="2022-03" db="EMBL/GenBank/DDBJ databases">
        <title>Description of Abyssus ytuae gen. nov., sp. nov., a novel member of the family Flavobacteriaceae isolated from the sediment of Mariana Trench.</title>
        <authorList>
            <person name="Zhang J."/>
            <person name="Xu X."/>
        </authorList>
    </citation>
    <scope>NUCLEOTIDE SEQUENCE</scope>
    <source>
        <strain evidence="5">MT3330</strain>
    </source>
</reference>
<dbReference type="SUPFAM" id="SSF46894">
    <property type="entry name" value="C-terminal effector domain of the bipartite response regulators"/>
    <property type="match status" value="1"/>
</dbReference>